<name>A0A9W8CD89_9POAL</name>
<dbReference type="Proteomes" id="UP001164776">
    <property type="component" value="Unassembled WGS sequence"/>
</dbReference>
<dbReference type="AlphaFoldDB" id="A0A9W8CD89"/>
<organism evidence="2 3">
    <name type="scientific">Paspalum vaginatum</name>
    <name type="common">seashore paspalum</name>
    <dbReference type="NCBI Taxonomy" id="158149"/>
    <lineage>
        <taxon>Eukaryota</taxon>
        <taxon>Viridiplantae</taxon>
        <taxon>Streptophyta</taxon>
        <taxon>Embryophyta</taxon>
        <taxon>Tracheophyta</taxon>
        <taxon>Spermatophyta</taxon>
        <taxon>Magnoliopsida</taxon>
        <taxon>Liliopsida</taxon>
        <taxon>Poales</taxon>
        <taxon>Poaceae</taxon>
        <taxon>PACMAD clade</taxon>
        <taxon>Panicoideae</taxon>
        <taxon>Andropogonodae</taxon>
        <taxon>Paspaleae</taxon>
        <taxon>Paspalinae</taxon>
        <taxon>Paspalum</taxon>
    </lineage>
</organism>
<reference evidence="2 3" key="1">
    <citation type="submission" date="2022-10" db="EMBL/GenBank/DDBJ databases">
        <title>WGS assembly of Paspalum vaginatum 540-79.</title>
        <authorList>
            <person name="Sun G."/>
            <person name="Wase N."/>
            <person name="Shu S."/>
            <person name="Jenkins J."/>
            <person name="Zhou B."/>
            <person name="Torres-Rodriguez J."/>
            <person name="Chen C."/>
            <person name="Sandor L."/>
            <person name="Plott C."/>
            <person name="Yoshinga Y."/>
            <person name="Daum C."/>
            <person name="Qi P."/>
            <person name="Barry K."/>
            <person name="Lipzen A."/>
            <person name="Berry L."/>
            <person name="Pedersen C."/>
            <person name="Gottilla T."/>
            <person name="Foltz A."/>
            <person name="Yu H."/>
            <person name="O'Malley R."/>
            <person name="Zhang C."/>
            <person name="Devos K."/>
            <person name="Sigmon B."/>
            <person name="Yu B."/>
            <person name="Obata T."/>
            <person name="Schmutz J."/>
            <person name="Schnable J."/>
        </authorList>
    </citation>
    <scope>NUCLEOTIDE SEQUENCE [LARGE SCALE GENOMIC DNA]</scope>
    <source>
        <strain evidence="3">cv. 540-79</strain>
    </source>
</reference>
<evidence type="ECO:0000313" key="3">
    <source>
        <dbReference type="Proteomes" id="UP001164776"/>
    </source>
</evidence>
<evidence type="ECO:0000256" key="1">
    <source>
        <dbReference type="SAM" id="MobiDB-lite"/>
    </source>
</evidence>
<accession>A0A9W8CD89</accession>
<evidence type="ECO:0000313" key="2">
    <source>
        <dbReference type="EMBL" id="KAJ1253511.1"/>
    </source>
</evidence>
<feature type="compositionally biased region" description="Polar residues" evidence="1">
    <location>
        <begin position="27"/>
        <end position="36"/>
    </location>
</feature>
<protein>
    <submittedName>
        <fullName evidence="2">Uncharacterized protein</fullName>
    </submittedName>
</protein>
<proteinExistence type="predicted"/>
<dbReference type="EMBL" id="MU631086">
    <property type="protein sequence ID" value="KAJ1253511.1"/>
    <property type="molecule type" value="Genomic_DNA"/>
</dbReference>
<sequence length="125" mass="13452">MATVPVLHPVILSGSHPHPDTGASDVQAPSTASNRQPGAEEVRGRGSLAPVMTTGDEQQLAMEAPPTSDALITLMCLVLQARISSTKFLREAPTEEIKGFCASNHFIFSMSVLHPIFYVYLILHV</sequence>
<keyword evidence="3" id="KW-1185">Reference proteome</keyword>
<comment type="caution">
    <text evidence="2">The sequence shown here is derived from an EMBL/GenBank/DDBJ whole genome shotgun (WGS) entry which is preliminary data.</text>
</comment>
<feature type="region of interest" description="Disordered" evidence="1">
    <location>
        <begin position="11"/>
        <end position="50"/>
    </location>
</feature>
<gene>
    <name evidence="2" type="ORF">BS78_K245800</name>
</gene>